<name>A0A1V0USW2_9BACL</name>
<dbReference type="RefSeq" id="WP_083040078.1">
    <property type="nucleotide sequence ID" value="NZ_CP020557.1"/>
</dbReference>
<proteinExistence type="predicted"/>
<dbReference type="Proteomes" id="UP000192727">
    <property type="component" value="Chromosome"/>
</dbReference>
<evidence type="ECO:0000313" key="2">
    <source>
        <dbReference type="Proteomes" id="UP000192727"/>
    </source>
</evidence>
<gene>
    <name evidence="1" type="ORF">B7C51_11920</name>
</gene>
<sequence length="111" mass="13059">MSRMKKVGMSFLIIAVLATVGFTTMKALEFPFHYKKKITHYTKERLAKPLLMNNDKAKEEVLRKENKVRDVQLMAKLKSKSQQQIDSGQRLVKSKFKIKWYKLFYMKGLGQ</sequence>
<dbReference type="EMBL" id="CP020557">
    <property type="protein sequence ID" value="ARF68363.1"/>
    <property type="molecule type" value="Genomic_DNA"/>
</dbReference>
<dbReference type="AlphaFoldDB" id="A0A1V0USW2"/>
<evidence type="ECO:0000313" key="1">
    <source>
        <dbReference type="EMBL" id="ARF68363.1"/>
    </source>
</evidence>
<accession>A0A1V0USW2</accession>
<protein>
    <submittedName>
        <fullName evidence="1">Uncharacterized protein</fullName>
    </submittedName>
</protein>
<organism evidence="1 2">
    <name type="scientific">Paenibacillus larvae subsp. pulvifaciens</name>
    <dbReference type="NCBI Taxonomy" id="1477"/>
    <lineage>
        <taxon>Bacteria</taxon>
        <taxon>Bacillati</taxon>
        <taxon>Bacillota</taxon>
        <taxon>Bacilli</taxon>
        <taxon>Bacillales</taxon>
        <taxon>Paenibacillaceae</taxon>
        <taxon>Paenibacillus</taxon>
    </lineage>
</organism>
<reference evidence="1 2" key="1">
    <citation type="submission" date="2017-03" db="EMBL/GenBank/DDBJ databases">
        <title>Paenibacillus larvae genome sequencing.</title>
        <authorList>
            <person name="Dingman D.W."/>
        </authorList>
    </citation>
    <scope>NUCLEOTIDE SEQUENCE [LARGE SCALE GENOMIC DNA]</scope>
    <source>
        <strain evidence="1 2">SAG 10367</strain>
    </source>
</reference>